<evidence type="ECO:0000313" key="2">
    <source>
        <dbReference type="EMBL" id="SFG54022.1"/>
    </source>
</evidence>
<reference evidence="2 3" key="1">
    <citation type="submission" date="2016-10" db="EMBL/GenBank/DDBJ databases">
        <authorList>
            <person name="de Groot N.N."/>
        </authorList>
    </citation>
    <scope>NUCLEOTIDE SEQUENCE [LARGE SCALE GENOMIC DNA]</scope>
    <source>
        <strain evidence="2 3">OK461</strain>
    </source>
</reference>
<dbReference type="AlphaFoldDB" id="A0A1I2SMZ0"/>
<protein>
    <submittedName>
        <fullName evidence="2">Uncharacterized protein</fullName>
    </submittedName>
</protein>
<name>A0A1I2SMZ0_9ACTN</name>
<evidence type="ECO:0000256" key="1">
    <source>
        <dbReference type="SAM" id="MobiDB-lite"/>
    </source>
</evidence>
<organism evidence="2 3">
    <name type="scientific">Streptomyces mirabilis</name>
    <dbReference type="NCBI Taxonomy" id="68239"/>
    <lineage>
        <taxon>Bacteria</taxon>
        <taxon>Bacillati</taxon>
        <taxon>Actinomycetota</taxon>
        <taxon>Actinomycetes</taxon>
        <taxon>Kitasatosporales</taxon>
        <taxon>Streptomycetaceae</taxon>
        <taxon>Streptomyces</taxon>
    </lineage>
</organism>
<accession>A0A1I2SMZ0</accession>
<feature type="region of interest" description="Disordered" evidence="1">
    <location>
        <begin position="106"/>
        <end position="135"/>
    </location>
</feature>
<dbReference type="RefSeq" id="WP_075032137.1">
    <property type="nucleotide sequence ID" value="NZ_FONR01000022.1"/>
</dbReference>
<sequence length="166" mass="17611">MASIEPELDNLRRHWVHAKYRGPRFGALPASEAATPTARCADVVTAPKAAGSALPPASGRICLPKWKSAVAPAVTDAHSCRLLAAVRDRVTYPQEDRTLKIVVTDHGHRDDGGRSGLETRGPGLAAGAPDRERRHEDVAVQVLASLGRTPNAELALGARRAGPNSH</sequence>
<dbReference type="EMBL" id="FONR01000022">
    <property type="protein sequence ID" value="SFG54022.1"/>
    <property type="molecule type" value="Genomic_DNA"/>
</dbReference>
<proteinExistence type="predicted"/>
<dbReference type="Proteomes" id="UP000181942">
    <property type="component" value="Unassembled WGS sequence"/>
</dbReference>
<evidence type="ECO:0000313" key="3">
    <source>
        <dbReference type="Proteomes" id="UP000181942"/>
    </source>
</evidence>
<dbReference type="OrthoDB" id="1956004at2"/>
<gene>
    <name evidence="2" type="ORF">SAMN02787118_12299</name>
</gene>